<dbReference type="EC" id="6.1.1.7" evidence="14"/>
<dbReference type="SUPFAM" id="SSF55186">
    <property type="entry name" value="ThrRS/AlaRS common domain"/>
    <property type="match status" value="1"/>
</dbReference>
<accession>A0A1I1D428</accession>
<feature type="binding site" evidence="14">
    <location>
        <position position="555"/>
    </location>
    <ligand>
        <name>Zn(2+)</name>
        <dbReference type="ChEBI" id="CHEBI:29105"/>
    </ligand>
</feature>
<dbReference type="Gene3D" id="3.10.310.40">
    <property type="match status" value="1"/>
</dbReference>
<dbReference type="Gene3D" id="2.40.30.130">
    <property type="match status" value="1"/>
</dbReference>
<keyword evidence="5 14" id="KW-0479">Metal-binding</keyword>
<dbReference type="Gene3D" id="3.30.930.10">
    <property type="entry name" value="Bira Bifunctional Protein, Domain 2"/>
    <property type="match status" value="1"/>
</dbReference>
<dbReference type="GO" id="GO:0008270">
    <property type="term" value="F:zinc ion binding"/>
    <property type="evidence" value="ECO:0007669"/>
    <property type="project" value="UniProtKB-UniRule"/>
</dbReference>
<feature type="binding site" evidence="14">
    <location>
        <position position="656"/>
    </location>
    <ligand>
        <name>Zn(2+)</name>
        <dbReference type="ChEBI" id="CHEBI:29105"/>
    </ligand>
</feature>
<evidence type="ECO:0000256" key="8">
    <source>
        <dbReference type="ARBA" id="ARBA00022840"/>
    </source>
</evidence>
<dbReference type="InterPro" id="IPR003156">
    <property type="entry name" value="DHHA1_dom"/>
</dbReference>
<dbReference type="RefSeq" id="WP_092317583.1">
    <property type="nucleotide sequence ID" value="NZ_FOKY01000001.1"/>
</dbReference>
<comment type="domain">
    <text evidence="14">Consists of three domains; the N-terminal catalytic domain, the editing domain and the C-terminal C-Ala domain. The editing domain removes incorrectly charged amino acids, while the C-Ala domain, along with tRNA(Ala), serves as a bridge to cooperatively bring together the editing and aminoacylation centers thus stimulating deacylation of misacylated tRNAs.</text>
</comment>
<evidence type="ECO:0000256" key="9">
    <source>
        <dbReference type="ARBA" id="ARBA00022884"/>
    </source>
</evidence>
<protein>
    <recommendedName>
        <fullName evidence="14">Alanine--tRNA ligase</fullName>
        <ecNumber evidence="14">6.1.1.7</ecNumber>
    </recommendedName>
    <alternativeName>
        <fullName evidence="14">Alanyl-tRNA synthetase</fullName>
        <shortName evidence="14">AlaRS</shortName>
    </alternativeName>
</protein>
<dbReference type="InterPro" id="IPR018165">
    <property type="entry name" value="Ala-tRNA-synth_IIc_core"/>
</dbReference>
<reference evidence="18" key="1">
    <citation type="submission" date="2016-10" db="EMBL/GenBank/DDBJ databases">
        <authorList>
            <person name="Varghese N."/>
            <person name="Submissions S."/>
        </authorList>
    </citation>
    <scope>NUCLEOTIDE SEQUENCE [LARGE SCALE GENOMIC DNA]</scope>
    <source>
        <strain evidence="18">ATCC 43811</strain>
    </source>
</reference>
<dbReference type="Proteomes" id="UP000240042">
    <property type="component" value="Unassembled WGS sequence"/>
</dbReference>
<dbReference type="PRINTS" id="PR00980">
    <property type="entry name" value="TRNASYNTHALA"/>
</dbReference>
<dbReference type="GO" id="GO:0005524">
    <property type="term" value="F:ATP binding"/>
    <property type="evidence" value="ECO:0007669"/>
    <property type="project" value="UniProtKB-UniRule"/>
</dbReference>
<sequence length="860" mass="96268">MKTAQSVRQDFFNFFRSKGHAIVPSASLVPENDPTLLFTNAGMNQFKDIFLGMGTRPYTRAADTQKVMRVSGKHNDFNDVGRDTYHHTFFEMLGNWSFGDYYKKEAIMWAWELLTDIWKLPKKRLYATVHYSDKESLEIWRDFTDINPKHILEFGDKENFWEMGATGPCGPCSEIHIDLSPDLSQSIGVHGINADNPLFIELWNLVFIQFNRNEDGSLTELPAKHVDTGMGLERITAVLQQKNSNYDTDLFIPIIDAVSEYSGIIYTQGFEGTPHRVIADHIRALTLAIGDGIMPSNEGRGYVIRKILRRAARFGRELGLTEPFLHLLVPVVTEIMVEPFPELQDKLDSITSVIKSEEESFFRTLNKGFYKIKELISKTHASQSKMISGEDVFLLYDSMGFPIDFTEQILKDENLTYDKPAFEKLMDLQKERARASWKADSLDFSTFRHLPDTQYIETPTVEAVILKVAEQNNETIALVLDKTPFYAEKGGQIGDTGTITADGLIIDIFDTKFLDGKHIHLGKIKQGRVLEGNPVTATVDEIRKKNIARHHSTAHLINKALRQVLGNHVSQAGSWIGETKMRFDFTHPKALTFDELRQIETIVNQDIRNNYFTNIKEMPIENAKKLGAIAAFEEKYGDIVRVVCLGDSLELCGGTHVESTGEIGVVSLIGDTSVSSGTRRIEAIAGKAALDRFQETLEREKELSNLLKVPEKKLTERVDILLNELKDKEKEIKFYKNLLINTEFDKLLNQSISVKGHTIIITETNADNEKLTALSMKFKEKVKSGVMVLAAKQGEKVLLSAAVSEDLNSQLNAGQLIKELAPMIGGGGGGKADFALAGGKNPAGLCIALAAAQKKISNLL</sequence>
<organism evidence="17 18">
    <name type="scientific">Brevinema andersonii</name>
    <dbReference type="NCBI Taxonomy" id="34097"/>
    <lineage>
        <taxon>Bacteria</taxon>
        <taxon>Pseudomonadati</taxon>
        <taxon>Spirochaetota</taxon>
        <taxon>Spirochaetia</taxon>
        <taxon>Brevinematales</taxon>
        <taxon>Brevinemataceae</taxon>
        <taxon>Brevinema</taxon>
    </lineage>
</organism>
<dbReference type="Pfam" id="PF07973">
    <property type="entry name" value="tRNA_SAD"/>
    <property type="match status" value="1"/>
</dbReference>
<keyword evidence="18" id="KW-1185">Reference proteome</keyword>
<evidence type="ECO:0000313" key="18">
    <source>
        <dbReference type="Proteomes" id="UP000240042"/>
    </source>
</evidence>
<evidence type="ECO:0000256" key="1">
    <source>
        <dbReference type="ARBA" id="ARBA00004496"/>
    </source>
</evidence>
<dbReference type="InterPro" id="IPR018163">
    <property type="entry name" value="Thr/Ala-tRNA-synth_IIc_edit"/>
</dbReference>
<dbReference type="GO" id="GO:0000049">
    <property type="term" value="F:tRNA binding"/>
    <property type="evidence" value="ECO:0007669"/>
    <property type="project" value="UniProtKB-KW"/>
</dbReference>
<feature type="binding site" evidence="14">
    <location>
        <position position="551"/>
    </location>
    <ligand>
        <name>Zn(2+)</name>
        <dbReference type="ChEBI" id="CHEBI:29105"/>
    </ligand>
</feature>
<dbReference type="InterPro" id="IPR050058">
    <property type="entry name" value="Ala-tRNA_ligase"/>
</dbReference>
<dbReference type="InterPro" id="IPR045864">
    <property type="entry name" value="aa-tRNA-synth_II/BPL/LPL"/>
</dbReference>
<dbReference type="NCBIfam" id="TIGR00344">
    <property type="entry name" value="alaS"/>
    <property type="match status" value="1"/>
</dbReference>
<dbReference type="InterPro" id="IPR012947">
    <property type="entry name" value="tRNA_SAD"/>
</dbReference>
<evidence type="ECO:0000256" key="3">
    <source>
        <dbReference type="ARBA" id="ARBA00022555"/>
    </source>
</evidence>
<dbReference type="STRING" id="34097.SAMN02745150_00282"/>
<dbReference type="InterPro" id="IPR002318">
    <property type="entry name" value="Ala-tRNA-lgiase_IIc"/>
</dbReference>
<keyword evidence="15" id="KW-0175">Coiled coil</keyword>
<comment type="similarity">
    <text evidence="2 14">Belongs to the class-II aminoacyl-tRNA synthetase family.</text>
</comment>
<dbReference type="Gene3D" id="6.10.250.550">
    <property type="match status" value="1"/>
</dbReference>
<dbReference type="SUPFAM" id="SSF101353">
    <property type="entry name" value="Putative anticodon-binding domain of alanyl-tRNA synthetase (AlaRS)"/>
    <property type="match status" value="1"/>
</dbReference>
<comment type="catalytic activity">
    <reaction evidence="13 14">
        <text>tRNA(Ala) + L-alanine + ATP = L-alanyl-tRNA(Ala) + AMP + diphosphate</text>
        <dbReference type="Rhea" id="RHEA:12540"/>
        <dbReference type="Rhea" id="RHEA-COMP:9657"/>
        <dbReference type="Rhea" id="RHEA-COMP:9923"/>
        <dbReference type="ChEBI" id="CHEBI:30616"/>
        <dbReference type="ChEBI" id="CHEBI:33019"/>
        <dbReference type="ChEBI" id="CHEBI:57972"/>
        <dbReference type="ChEBI" id="CHEBI:78442"/>
        <dbReference type="ChEBI" id="CHEBI:78497"/>
        <dbReference type="ChEBI" id="CHEBI:456215"/>
        <dbReference type="EC" id="6.1.1.7"/>
    </reaction>
</comment>
<evidence type="ECO:0000256" key="12">
    <source>
        <dbReference type="ARBA" id="ARBA00024779"/>
    </source>
</evidence>
<dbReference type="GO" id="GO:0006419">
    <property type="term" value="P:alanyl-tRNA aminoacylation"/>
    <property type="evidence" value="ECO:0007669"/>
    <property type="project" value="UniProtKB-UniRule"/>
</dbReference>
<name>A0A1I1D428_BREAD</name>
<evidence type="ECO:0000256" key="7">
    <source>
        <dbReference type="ARBA" id="ARBA00022833"/>
    </source>
</evidence>
<evidence type="ECO:0000256" key="13">
    <source>
        <dbReference type="ARBA" id="ARBA00048300"/>
    </source>
</evidence>
<dbReference type="Pfam" id="PF02272">
    <property type="entry name" value="DHHA1"/>
    <property type="match status" value="1"/>
</dbReference>
<feature type="coiled-coil region" evidence="15">
    <location>
        <begin position="711"/>
        <end position="738"/>
    </location>
</feature>
<keyword evidence="6 14" id="KW-0547">Nucleotide-binding</keyword>
<evidence type="ECO:0000256" key="11">
    <source>
        <dbReference type="ARBA" id="ARBA00023146"/>
    </source>
</evidence>
<dbReference type="FunFam" id="3.30.54.20:FF:000001">
    <property type="entry name" value="Alanine--tRNA ligase"/>
    <property type="match status" value="1"/>
</dbReference>
<keyword evidence="14" id="KW-0963">Cytoplasm</keyword>
<dbReference type="FunFam" id="3.30.980.10:FF:000004">
    <property type="entry name" value="Alanine--tRNA ligase, cytoplasmic"/>
    <property type="match status" value="1"/>
</dbReference>
<dbReference type="PANTHER" id="PTHR11777">
    <property type="entry name" value="ALANYL-TRNA SYNTHETASE"/>
    <property type="match status" value="1"/>
</dbReference>
<proteinExistence type="inferred from homology"/>
<dbReference type="HAMAP" id="MF_00036_B">
    <property type="entry name" value="Ala_tRNA_synth_B"/>
    <property type="match status" value="1"/>
</dbReference>
<keyword evidence="4 14" id="KW-0436">Ligase</keyword>
<dbReference type="FunFam" id="3.10.310.40:FF:000001">
    <property type="entry name" value="Alanine--tRNA ligase"/>
    <property type="match status" value="1"/>
</dbReference>
<dbReference type="InterPro" id="IPR018164">
    <property type="entry name" value="Ala-tRNA-synth_IIc_N"/>
</dbReference>
<evidence type="ECO:0000256" key="4">
    <source>
        <dbReference type="ARBA" id="ARBA00022598"/>
    </source>
</evidence>
<feature type="binding site" evidence="14">
    <location>
        <position position="652"/>
    </location>
    <ligand>
        <name>Zn(2+)</name>
        <dbReference type="ChEBI" id="CHEBI:29105"/>
    </ligand>
</feature>
<evidence type="ECO:0000259" key="16">
    <source>
        <dbReference type="PROSITE" id="PS50860"/>
    </source>
</evidence>
<keyword evidence="9 14" id="KW-0694">RNA-binding</keyword>
<comment type="subcellular location">
    <subcellularLocation>
        <location evidence="1 14">Cytoplasm</location>
    </subcellularLocation>
</comment>
<dbReference type="SUPFAM" id="SSF55681">
    <property type="entry name" value="Class II aaRS and biotin synthetases"/>
    <property type="match status" value="1"/>
</dbReference>
<gene>
    <name evidence="14" type="primary">alaS</name>
    <name evidence="17" type="ORF">SAMN02745150_00282</name>
</gene>
<dbReference type="PROSITE" id="PS50860">
    <property type="entry name" value="AA_TRNA_LIGASE_II_ALA"/>
    <property type="match status" value="1"/>
</dbReference>
<dbReference type="InterPro" id="IPR018162">
    <property type="entry name" value="Ala-tRNA-ligase_IIc_anticod-bd"/>
</dbReference>
<keyword evidence="11 14" id="KW-0030">Aminoacyl-tRNA synthetase</keyword>
<evidence type="ECO:0000256" key="10">
    <source>
        <dbReference type="ARBA" id="ARBA00022917"/>
    </source>
</evidence>
<dbReference type="SMART" id="SM00863">
    <property type="entry name" value="tRNA_SAD"/>
    <property type="match status" value="1"/>
</dbReference>
<evidence type="ECO:0000256" key="14">
    <source>
        <dbReference type="HAMAP-Rule" id="MF_00036"/>
    </source>
</evidence>
<feature type="domain" description="Alanyl-transfer RNA synthetases family profile" evidence="16">
    <location>
        <begin position="2"/>
        <end position="695"/>
    </location>
</feature>
<dbReference type="PANTHER" id="PTHR11777:SF9">
    <property type="entry name" value="ALANINE--TRNA LIGASE, CYTOPLASMIC"/>
    <property type="match status" value="1"/>
</dbReference>
<dbReference type="Pfam" id="PF01411">
    <property type="entry name" value="tRNA-synt_2c"/>
    <property type="match status" value="1"/>
</dbReference>
<evidence type="ECO:0000256" key="6">
    <source>
        <dbReference type="ARBA" id="ARBA00022741"/>
    </source>
</evidence>
<evidence type="ECO:0000313" key="17">
    <source>
        <dbReference type="EMBL" id="SFB69547.1"/>
    </source>
</evidence>
<keyword evidence="3 14" id="KW-0820">tRNA-binding</keyword>
<comment type="cofactor">
    <cofactor evidence="14">
        <name>Zn(2+)</name>
        <dbReference type="ChEBI" id="CHEBI:29105"/>
    </cofactor>
    <text evidence="14">Binds 1 zinc ion per subunit.</text>
</comment>
<keyword evidence="8 14" id="KW-0067">ATP-binding</keyword>
<keyword evidence="7 14" id="KW-0862">Zinc</keyword>
<evidence type="ECO:0000256" key="15">
    <source>
        <dbReference type="SAM" id="Coils"/>
    </source>
</evidence>
<dbReference type="GO" id="GO:0004813">
    <property type="term" value="F:alanine-tRNA ligase activity"/>
    <property type="evidence" value="ECO:0007669"/>
    <property type="project" value="UniProtKB-UniRule"/>
</dbReference>
<dbReference type="GO" id="GO:0005737">
    <property type="term" value="C:cytoplasm"/>
    <property type="evidence" value="ECO:0007669"/>
    <property type="project" value="UniProtKB-SubCell"/>
</dbReference>
<dbReference type="AlphaFoldDB" id="A0A1I1D428"/>
<keyword evidence="10 14" id="KW-0648">Protein biosynthesis</keyword>
<dbReference type="Gene3D" id="3.30.980.10">
    <property type="entry name" value="Threonyl-trna Synthetase, Chain A, domain 2"/>
    <property type="match status" value="1"/>
</dbReference>
<dbReference type="FunFam" id="3.30.930.10:FF:000004">
    <property type="entry name" value="Alanine--tRNA ligase"/>
    <property type="match status" value="1"/>
</dbReference>
<comment type="function">
    <text evidence="12 14">Catalyzes the attachment of alanine to tRNA(Ala) in a two-step reaction: alanine is first activated by ATP to form Ala-AMP and then transferred to the acceptor end of tRNA(Ala). Also edits incorrectly charged Ser-tRNA(Ala) and Gly-tRNA(Ala) via its editing domain.</text>
</comment>
<evidence type="ECO:0000256" key="2">
    <source>
        <dbReference type="ARBA" id="ARBA00008226"/>
    </source>
</evidence>
<dbReference type="SUPFAM" id="SSF50447">
    <property type="entry name" value="Translation proteins"/>
    <property type="match status" value="1"/>
</dbReference>
<evidence type="ECO:0000256" key="5">
    <source>
        <dbReference type="ARBA" id="ARBA00022723"/>
    </source>
</evidence>
<dbReference type="EMBL" id="FOKY01000001">
    <property type="protein sequence ID" value="SFB69547.1"/>
    <property type="molecule type" value="Genomic_DNA"/>
</dbReference>
<dbReference type="InterPro" id="IPR023033">
    <property type="entry name" value="Ala_tRNA_ligase_euk/bac"/>
</dbReference>
<dbReference type="OrthoDB" id="9803884at2"/>
<dbReference type="Gene3D" id="3.30.54.20">
    <property type="match status" value="1"/>
</dbReference>
<dbReference type="InterPro" id="IPR009000">
    <property type="entry name" value="Transl_B-barrel_sf"/>
</dbReference>
<dbReference type="CDD" id="cd00673">
    <property type="entry name" value="AlaRS_core"/>
    <property type="match status" value="1"/>
</dbReference>
<dbReference type="GO" id="GO:0002161">
    <property type="term" value="F:aminoacyl-tRNA deacylase activity"/>
    <property type="evidence" value="ECO:0007669"/>
    <property type="project" value="TreeGrafter"/>
</dbReference>